<evidence type="ECO:0000313" key="2">
    <source>
        <dbReference type="EMBL" id="EGS22510.1"/>
    </source>
</evidence>
<reference evidence="2 3" key="1">
    <citation type="journal article" date="2011" name="Cell">
        <title>Insight into structure and assembly of the nuclear pore complex by utilizing the genome of a eukaryotic thermophile.</title>
        <authorList>
            <person name="Amlacher S."/>
            <person name="Sarges P."/>
            <person name="Flemming D."/>
            <person name="van Noort V."/>
            <person name="Kunze R."/>
            <person name="Devos D.P."/>
            <person name="Arumugam M."/>
            <person name="Bork P."/>
            <person name="Hurt E."/>
        </authorList>
    </citation>
    <scope>NUCLEOTIDE SEQUENCE [LARGE SCALE GENOMIC DNA]</scope>
    <source>
        <strain evidence="3">DSM 1495 / CBS 144.50 / IMI 039719</strain>
    </source>
</reference>
<keyword evidence="3" id="KW-1185">Reference proteome</keyword>
<evidence type="ECO:0000256" key="1">
    <source>
        <dbReference type="SAM" id="SignalP"/>
    </source>
</evidence>
<gene>
    <name evidence="2" type="ORF">CTHT_0020540</name>
</gene>
<dbReference type="GeneID" id="18256092"/>
<dbReference type="Proteomes" id="UP000008066">
    <property type="component" value="Unassembled WGS sequence"/>
</dbReference>
<dbReference type="KEGG" id="cthr:CTHT_0020540"/>
<keyword evidence="1" id="KW-0732">Signal</keyword>
<dbReference type="RefSeq" id="XP_006692529.1">
    <property type="nucleotide sequence ID" value="XM_006692466.1"/>
</dbReference>
<organism evidence="3">
    <name type="scientific">Chaetomium thermophilum (strain DSM 1495 / CBS 144.50 / IMI 039719)</name>
    <name type="common">Thermochaetoides thermophila</name>
    <dbReference type="NCBI Taxonomy" id="759272"/>
    <lineage>
        <taxon>Eukaryota</taxon>
        <taxon>Fungi</taxon>
        <taxon>Dikarya</taxon>
        <taxon>Ascomycota</taxon>
        <taxon>Pezizomycotina</taxon>
        <taxon>Sordariomycetes</taxon>
        <taxon>Sordariomycetidae</taxon>
        <taxon>Sordariales</taxon>
        <taxon>Chaetomiaceae</taxon>
        <taxon>Thermochaetoides</taxon>
    </lineage>
</organism>
<evidence type="ECO:0000313" key="3">
    <source>
        <dbReference type="Proteomes" id="UP000008066"/>
    </source>
</evidence>
<dbReference type="eggNOG" id="ENOG502RKIZ">
    <property type="taxonomic scope" value="Eukaryota"/>
</dbReference>
<protein>
    <submittedName>
        <fullName evidence="2">Uncharacterized protein</fullName>
    </submittedName>
</protein>
<dbReference type="EMBL" id="GL988040">
    <property type="protein sequence ID" value="EGS22510.1"/>
    <property type="molecule type" value="Genomic_DNA"/>
</dbReference>
<sequence>MNLLLTLFLLFYLPLSGTSALTLPSPQSTDSSGPPPQTYHSNRWCAWCYGFPDAPDSHHCNLIGQTPQNLSTATNGKTPYQLLLLNHDFSRLLWARTRLGGLGQGVNITIPGTKNFMARLEIVVKQDSKNLTGLPEIQIFANGTYRGKPDRMEWKLEWPQNDIMTWGTFFNCDPASHGI</sequence>
<feature type="signal peptide" evidence="1">
    <location>
        <begin position="1"/>
        <end position="20"/>
    </location>
</feature>
<name>G0S3C7_CHATD</name>
<dbReference type="AlphaFoldDB" id="G0S3C7"/>
<dbReference type="HOGENOM" id="CLU_1539839_0_0_1"/>
<feature type="chain" id="PRO_5003408860" evidence="1">
    <location>
        <begin position="21"/>
        <end position="179"/>
    </location>
</feature>
<accession>G0S3C7</accession>
<proteinExistence type="predicted"/>